<evidence type="ECO:0000313" key="2">
    <source>
        <dbReference type="Proteomes" id="UP001057452"/>
    </source>
</evidence>
<sequence>MTGRDESNLKSPIATITFPLHVGIFLSHPSPTPRDIFTILHETSDGQQWDFPTKVKVLFVPAPRQKDRLFGRLRSCLIFQFNELRYQHGLTTPDLQQTLPNLKNFLEHGLLVR</sequence>
<keyword evidence="2" id="KW-1185">Reference proteome</keyword>
<reference evidence="1" key="1">
    <citation type="submission" date="2022-05" db="EMBL/GenBank/DDBJ databases">
        <title>Chromosome-level genome of Chaenocephalus aceratus.</title>
        <authorList>
            <person name="Park H."/>
        </authorList>
    </citation>
    <scope>NUCLEOTIDE SEQUENCE</scope>
    <source>
        <strain evidence="1">KU_202001</strain>
    </source>
</reference>
<accession>A0ACB9WJA0</accession>
<comment type="caution">
    <text evidence="1">The sequence shown here is derived from an EMBL/GenBank/DDBJ whole genome shotgun (WGS) entry which is preliminary data.</text>
</comment>
<gene>
    <name evidence="1" type="ORF">KUCAC02_002940</name>
</gene>
<evidence type="ECO:0000313" key="1">
    <source>
        <dbReference type="EMBL" id="KAI4813709.1"/>
    </source>
</evidence>
<dbReference type="EMBL" id="CM043798">
    <property type="protein sequence ID" value="KAI4813709.1"/>
    <property type="molecule type" value="Genomic_DNA"/>
</dbReference>
<name>A0ACB9WJA0_CHAAC</name>
<feature type="non-terminal residue" evidence="1">
    <location>
        <position position="113"/>
    </location>
</feature>
<organism evidence="1 2">
    <name type="scientific">Chaenocephalus aceratus</name>
    <name type="common">Blackfin icefish</name>
    <name type="synonym">Chaenichthys aceratus</name>
    <dbReference type="NCBI Taxonomy" id="36190"/>
    <lineage>
        <taxon>Eukaryota</taxon>
        <taxon>Metazoa</taxon>
        <taxon>Chordata</taxon>
        <taxon>Craniata</taxon>
        <taxon>Vertebrata</taxon>
        <taxon>Euteleostomi</taxon>
        <taxon>Actinopterygii</taxon>
        <taxon>Neopterygii</taxon>
        <taxon>Teleostei</taxon>
        <taxon>Neoteleostei</taxon>
        <taxon>Acanthomorphata</taxon>
        <taxon>Eupercaria</taxon>
        <taxon>Perciformes</taxon>
        <taxon>Notothenioidei</taxon>
        <taxon>Channichthyidae</taxon>
        <taxon>Chaenocephalus</taxon>
    </lineage>
</organism>
<proteinExistence type="predicted"/>
<dbReference type="Proteomes" id="UP001057452">
    <property type="component" value="Chromosome 14"/>
</dbReference>
<protein>
    <submittedName>
        <fullName evidence="1">Uncharacterized protein</fullName>
    </submittedName>
</protein>